<sequence>MTVFAGYSGRLKRLICAVFFRKREKRRVLYLYNETLRKRMAFFRYMKQKVSKLARENKLSEDLDIFLMLRLKFPAVFGWLVWFACGRRKCLICGEPETISGKQYGCNTIGCVYIHCEQCWKDVGVCYACSDTFTKEDNEHNLDVDTATAKGYVDTDY</sequence>
<protein>
    <recommendedName>
        <fullName evidence="9">DC1 domain-containing protein</fullName>
    </recommendedName>
</protein>
<evidence type="ECO:0000256" key="4">
    <source>
        <dbReference type="ARBA" id="ARBA00023136"/>
    </source>
</evidence>
<organism evidence="7 8">
    <name type="scientific">Macrosiphum euphorbiae</name>
    <name type="common">potato aphid</name>
    <dbReference type="NCBI Taxonomy" id="13131"/>
    <lineage>
        <taxon>Eukaryota</taxon>
        <taxon>Metazoa</taxon>
        <taxon>Ecdysozoa</taxon>
        <taxon>Arthropoda</taxon>
        <taxon>Hexapoda</taxon>
        <taxon>Insecta</taxon>
        <taxon>Pterygota</taxon>
        <taxon>Neoptera</taxon>
        <taxon>Paraneoptera</taxon>
        <taxon>Hemiptera</taxon>
        <taxon>Sternorrhyncha</taxon>
        <taxon>Aphidomorpha</taxon>
        <taxon>Aphidoidea</taxon>
        <taxon>Aphididae</taxon>
        <taxon>Macrosiphini</taxon>
        <taxon>Macrosiphum</taxon>
    </lineage>
</organism>
<keyword evidence="3" id="KW-1133">Transmembrane helix</keyword>
<dbReference type="PANTHER" id="PTHR21041">
    <property type="entry name" value="DENDRITIC CELL-SPECIFIC TRANSMEMBRANE PROTEIN"/>
    <property type="match status" value="1"/>
</dbReference>
<accession>A0AAV0XEK2</accession>
<reference evidence="7 8" key="1">
    <citation type="submission" date="2023-01" db="EMBL/GenBank/DDBJ databases">
        <authorList>
            <person name="Whitehead M."/>
        </authorList>
    </citation>
    <scope>NUCLEOTIDE SEQUENCE [LARGE SCALE GENOMIC DNA]</scope>
</reference>
<dbReference type="PANTHER" id="PTHR21041:SF17">
    <property type="entry name" value="E3 UBIQUITIN-PROTEIN LIGASE DCST1"/>
    <property type="match status" value="1"/>
</dbReference>
<dbReference type="Proteomes" id="UP001160148">
    <property type="component" value="Unassembled WGS sequence"/>
</dbReference>
<keyword evidence="8" id="KW-1185">Reference proteome</keyword>
<evidence type="ECO:0000256" key="1">
    <source>
        <dbReference type="ARBA" id="ARBA00004141"/>
    </source>
</evidence>
<dbReference type="AlphaFoldDB" id="A0AAV0XEK2"/>
<dbReference type="Pfam" id="PF07782">
    <property type="entry name" value="DC_STAMP"/>
    <property type="match status" value="1"/>
</dbReference>
<evidence type="ECO:0000313" key="7">
    <source>
        <dbReference type="EMBL" id="CAI6367054.1"/>
    </source>
</evidence>
<comment type="subcellular location">
    <subcellularLocation>
        <location evidence="1">Membrane</location>
        <topology evidence="1">Multi-pass membrane protein</topology>
    </subcellularLocation>
</comment>
<evidence type="ECO:0000259" key="5">
    <source>
        <dbReference type="Pfam" id="PF07782"/>
    </source>
</evidence>
<comment type="caution">
    <text evidence="7">The sequence shown here is derived from an EMBL/GenBank/DDBJ whole genome shotgun (WGS) entry which is preliminary data.</text>
</comment>
<name>A0AAV0XEK2_9HEMI</name>
<keyword evidence="4" id="KW-0472">Membrane</keyword>
<dbReference type="EMBL" id="CARXXK010000004">
    <property type="protein sequence ID" value="CAI6367054.1"/>
    <property type="molecule type" value="Genomic_DNA"/>
</dbReference>
<evidence type="ECO:0000313" key="8">
    <source>
        <dbReference type="Proteomes" id="UP001160148"/>
    </source>
</evidence>
<dbReference type="Pfam" id="PF26037">
    <property type="entry name" value="zf-RING_DCST1_C"/>
    <property type="match status" value="1"/>
</dbReference>
<evidence type="ECO:0000259" key="6">
    <source>
        <dbReference type="Pfam" id="PF26037"/>
    </source>
</evidence>
<feature type="domain" description="E3 ubiquitin-protein ligase DCST1-like C-terminal" evidence="6">
    <location>
        <begin position="88"/>
        <end position="131"/>
    </location>
</feature>
<proteinExistence type="predicted"/>
<feature type="domain" description="Dendritic cell-specific transmembrane protein-like" evidence="5">
    <location>
        <begin position="1"/>
        <end position="32"/>
    </location>
</feature>
<dbReference type="InterPro" id="IPR058842">
    <property type="entry name" value="DCST1_C"/>
</dbReference>
<gene>
    <name evidence="7" type="ORF">MEUPH1_LOCUS21573</name>
</gene>
<dbReference type="GO" id="GO:0016020">
    <property type="term" value="C:membrane"/>
    <property type="evidence" value="ECO:0007669"/>
    <property type="project" value="UniProtKB-SubCell"/>
</dbReference>
<dbReference type="InterPro" id="IPR012858">
    <property type="entry name" value="DC_STAMP-like"/>
</dbReference>
<dbReference type="InterPro" id="IPR051856">
    <property type="entry name" value="CSR-E3_Ligase_Protein"/>
</dbReference>
<evidence type="ECO:0000256" key="2">
    <source>
        <dbReference type="ARBA" id="ARBA00022692"/>
    </source>
</evidence>
<evidence type="ECO:0000256" key="3">
    <source>
        <dbReference type="ARBA" id="ARBA00022989"/>
    </source>
</evidence>
<evidence type="ECO:0008006" key="9">
    <source>
        <dbReference type="Google" id="ProtNLM"/>
    </source>
</evidence>
<keyword evidence="2" id="KW-0812">Transmembrane</keyword>